<keyword evidence="2" id="KW-0812">Transmembrane</keyword>
<sequence length="261" mass="28755">MGGGVADSGYFEEAKFRADPSLKIENVVKCNSLRGGLSRRSSAWRIALWVTVSTALAFIVVKCTMKLGTLRRAPVRILAEGGGEWEEEKQPLLGSEYGEEDTVCVEGSPTRPSRQRQETTSFLSRLWSPGSSNNQHEGPAEDNKTGEVSSPRPTAAAVGPSGIASGQGSSRSTARQRIEHQTQVPVGDKNSRHYGDLYPAYTFPLLGRKYQHFRKMLEDFQEYAWDICSSHPTSYNKDFSSDYPLPDGTGNITVYVKAIEI</sequence>
<dbReference type="RefSeq" id="XP_013334876.1">
    <property type="nucleotide sequence ID" value="XM_013479422.1"/>
</dbReference>
<protein>
    <submittedName>
        <fullName evidence="3">Uncharacterized protein</fullName>
    </submittedName>
</protein>
<evidence type="ECO:0000313" key="3">
    <source>
        <dbReference type="EMBL" id="CDJ58230.1"/>
    </source>
</evidence>
<dbReference type="Proteomes" id="UP000030763">
    <property type="component" value="Unassembled WGS sequence"/>
</dbReference>
<proteinExistence type="predicted"/>
<feature type="non-terminal residue" evidence="3">
    <location>
        <position position="261"/>
    </location>
</feature>
<accession>U6M973</accession>
<evidence type="ECO:0000256" key="1">
    <source>
        <dbReference type="SAM" id="MobiDB-lite"/>
    </source>
</evidence>
<reference evidence="3" key="1">
    <citation type="submission" date="2013-10" db="EMBL/GenBank/DDBJ databases">
        <title>Genomic analysis of the causative agents of coccidiosis in chickens.</title>
        <authorList>
            <person name="Reid A.J."/>
            <person name="Blake D."/>
            <person name="Billington K."/>
            <person name="Browne H."/>
            <person name="Dunn M."/>
            <person name="Hung S."/>
            <person name="Kawahara F."/>
            <person name="Miranda-Saavedra D."/>
            <person name="Mourier T."/>
            <person name="Nagra H."/>
            <person name="Otto T.D."/>
            <person name="Rawlings N."/>
            <person name="Sanchez A."/>
            <person name="Sanders M."/>
            <person name="Subramaniam C."/>
            <person name="Tay Y."/>
            <person name="Dear P."/>
            <person name="Doerig C."/>
            <person name="Gruber A."/>
            <person name="Parkinson J."/>
            <person name="Shirley M."/>
            <person name="Wan K.L."/>
            <person name="Berriman M."/>
            <person name="Tomley F."/>
            <person name="Pain A."/>
        </authorList>
    </citation>
    <scope>NUCLEOTIDE SEQUENCE [LARGE SCALE GENOMIC DNA]</scope>
    <source>
        <strain evidence="3">Weybridge</strain>
    </source>
</reference>
<dbReference type="OrthoDB" id="352653at2759"/>
<dbReference type="EMBL" id="HG719542">
    <property type="protein sequence ID" value="CDJ58230.1"/>
    <property type="molecule type" value="Genomic_DNA"/>
</dbReference>
<dbReference type="AlphaFoldDB" id="U6M973"/>
<dbReference type="GeneID" id="25338875"/>
<gene>
    <name evidence="3" type="ORF">EMWEY_00048890</name>
</gene>
<feature type="compositionally biased region" description="Polar residues" evidence="1">
    <location>
        <begin position="164"/>
        <end position="175"/>
    </location>
</feature>
<reference evidence="3" key="2">
    <citation type="submission" date="2013-10" db="EMBL/GenBank/DDBJ databases">
        <authorList>
            <person name="Aslett M."/>
        </authorList>
    </citation>
    <scope>NUCLEOTIDE SEQUENCE [LARGE SCALE GENOMIC DNA]</scope>
    <source>
        <strain evidence="3">Weybridge</strain>
    </source>
</reference>
<evidence type="ECO:0000256" key="2">
    <source>
        <dbReference type="SAM" id="Phobius"/>
    </source>
</evidence>
<dbReference type="VEuPathDB" id="ToxoDB:EMWEY_00048890"/>
<dbReference type="OMA" id="TWIRANS"/>
<keyword evidence="4" id="KW-1185">Reference proteome</keyword>
<feature type="region of interest" description="Disordered" evidence="1">
    <location>
        <begin position="84"/>
        <end position="191"/>
    </location>
</feature>
<name>U6M973_EIMMA</name>
<feature type="transmembrane region" description="Helical" evidence="2">
    <location>
        <begin position="42"/>
        <end position="61"/>
    </location>
</feature>
<keyword evidence="2" id="KW-1133">Transmembrane helix</keyword>
<keyword evidence="2" id="KW-0472">Membrane</keyword>
<evidence type="ECO:0000313" key="4">
    <source>
        <dbReference type="Proteomes" id="UP000030763"/>
    </source>
</evidence>
<feature type="compositionally biased region" description="Polar residues" evidence="1">
    <location>
        <begin position="118"/>
        <end position="136"/>
    </location>
</feature>
<organism evidence="3 4">
    <name type="scientific">Eimeria maxima</name>
    <name type="common">Coccidian parasite</name>
    <dbReference type="NCBI Taxonomy" id="5804"/>
    <lineage>
        <taxon>Eukaryota</taxon>
        <taxon>Sar</taxon>
        <taxon>Alveolata</taxon>
        <taxon>Apicomplexa</taxon>
        <taxon>Conoidasida</taxon>
        <taxon>Coccidia</taxon>
        <taxon>Eucoccidiorida</taxon>
        <taxon>Eimeriorina</taxon>
        <taxon>Eimeriidae</taxon>
        <taxon>Eimeria</taxon>
    </lineage>
</organism>